<protein>
    <submittedName>
        <fullName evidence="1">Uncharacterized protein</fullName>
    </submittedName>
</protein>
<reference evidence="1" key="1">
    <citation type="journal article" date="2020" name="Nature">
        <title>Giant virus diversity and host interactions through global metagenomics.</title>
        <authorList>
            <person name="Schulz F."/>
            <person name="Roux S."/>
            <person name="Paez-Espino D."/>
            <person name="Jungbluth S."/>
            <person name="Walsh D.A."/>
            <person name="Denef V.J."/>
            <person name="McMahon K.D."/>
            <person name="Konstantinidis K.T."/>
            <person name="Eloe-Fadrosh E.A."/>
            <person name="Kyrpides N.C."/>
            <person name="Woyke T."/>
        </authorList>
    </citation>
    <scope>NUCLEOTIDE SEQUENCE</scope>
    <source>
        <strain evidence="1">GVMAG-M-3300025695-21</strain>
    </source>
</reference>
<dbReference type="AlphaFoldDB" id="A0A6C0J2S9"/>
<evidence type="ECO:0000313" key="1">
    <source>
        <dbReference type="EMBL" id="QHT98975.1"/>
    </source>
</evidence>
<organism evidence="1">
    <name type="scientific">viral metagenome</name>
    <dbReference type="NCBI Taxonomy" id="1070528"/>
    <lineage>
        <taxon>unclassified sequences</taxon>
        <taxon>metagenomes</taxon>
        <taxon>organismal metagenomes</taxon>
    </lineage>
</organism>
<dbReference type="EMBL" id="MN740299">
    <property type="protein sequence ID" value="QHT98975.1"/>
    <property type="molecule type" value="Genomic_DNA"/>
</dbReference>
<sequence>MLDFAYIDNSEIIKIPSQNNKGLYSGEEAINDTKIIPNAENYSSQFFSKNILPYDDRNSKRYGNSSLGSR</sequence>
<name>A0A6C0J2S9_9ZZZZ</name>
<accession>A0A6C0J2S9</accession>
<proteinExistence type="predicted"/>